<evidence type="ECO:0000313" key="3">
    <source>
        <dbReference type="Proteomes" id="UP000636709"/>
    </source>
</evidence>
<organism evidence="2 3">
    <name type="scientific">Digitaria exilis</name>
    <dbReference type="NCBI Taxonomy" id="1010633"/>
    <lineage>
        <taxon>Eukaryota</taxon>
        <taxon>Viridiplantae</taxon>
        <taxon>Streptophyta</taxon>
        <taxon>Embryophyta</taxon>
        <taxon>Tracheophyta</taxon>
        <taxon>Spermatophyta</taxon>
        <taxon>Magnoliopsida</taxon>
        <taxon>Liliopsida</taxon>
        <taxon>Poales</taxon>
        <taxon>Poaceae</taxon>
        <taxon>PACMAD clade</taxon>
        <taxon>Panicoideae</taxon>
        <taxon>Panicodae</taxon>
        <taxon>Paniceae</taxon>
        <taxon>Anthephorinae</taxon>
        <taxon>Digitaria</taxon>
    </lineage>
</organism>
<feature type="region of interest" description="Disordered" evidence="1">
    <location>
        <begin position="211"/>
        <end position="349"/>
    </location>
</feature>
<proteinExistence type="predicted"/>
<feature type="compositionally biased region" description="Pro residues" evidence="1">
    <location>
        <begin position="431"/>
        <end position="440"/>
    </location>
</feature>
<sequence length="440" mass="47739">MKKEHARRSHTVLPQHHCAICPAIKASAPPPPRSRPRPSRGVRRKPPRTNPMDPGPLPSLPLAEFRSLPATSPAPAPRDERESHTKKPLQRSRFGTAELRAAQRPLCAGPFHSSLARDPTRTYSQAAPLQQATNHQLQFSLIQTQKASIESEASASPSRPPPTKPILSEEEPSNSMEKKQKKHARSRSFTGGGGGRLASFLRSTVASFSSTFPSRGRSSFNHRNAFSGPIVSIVPPEARGRRGSSNKQQQRLSGYRTPEPSSPKVSCIGQIKRSGSRRQRKVIPCGKNGGACPLPPRPPASAADQGRLPAKGSSSLVKRMSFFRRSRSSRPSSSRSSASKDGGCAGGSCAWAPAAPAAAGIGQMKRFASGRAAFQDFDWREEEARRRRDSDDEEEEEDEGFVAHSAPLTLGGGVVASEPRKEVNLWRRRPMAPPTPLQLP</sequence>
<feature type="compositionally biased region" description="Basic residues" evidence="1">
    <location>
        <begin position="34"/>
        <end position="47"/>
    </location>
</feature>
<keyword evidence="3" id="KW-1185">Reference proteome</keyword>
<evidence type="ECO:0000313" key="2">
    <source>
        <dbReference type="EMBL" id="KAF8759381.1"/>
    </source>
</evidence>
<gene>
    <name evidence="2" type="ORF">HU200_010424</name>
</gene>
<feature type="region of interest" description="Disordered" evidence="1">
    <location>
        <begin position="1"/>
        <end position="113"/>
    </location>
</feature>
<feature type="region of interest" description="Disordered" evidence="1">
    <location>
        <begin position="372"/>
        <end position="440"/>
    </location>
</feature>
<reference evidence="2" key="1">
    <citation type="submission" date="2020-07" db="EMBL/GenBank/DDBJ databases">
        <title>Genome sequence and genetic diversity analysis of an under-domesticated orphan crop, white fonio (Digitaria exilis).</title>
        <authorList>
            <person name="Bennetzen J.L."/>
            <person name="Chen S."/>
            <person name="Ma X."/>
            <person name="Wang X."/>
            <person name="Yssel A.E.J."/>
            <person name="Chaluvadi S.R."/>
            <person name="Johnson M."/>
            <person name="Gangashetty P."/>
            <person name="Hamidou F."/>
            <person name="Sanogo M.D."/>
            <person name="Zwaenepoel A."/>
            <person name="Wallace J."/>
            <person name="Van De Peer Y."/>
            <person name="Van Deynze A."/>
        </authorList>
    </citation>
    <scope>NUCLEOTIDE SEQUENCE</scope>
    <source>
        <tissue evidence="2">Leaves</tissue>
    </source>
</reference>
<evidence type="ECO:0000256" key="1">
    <source>
        <dbReference type="SAM" id="MobiDB-lite"/>
    </source>
</evidence>
<comment type="caution">
    <text evidence="2">The sequence shown here is derived from an EMBL/GenBank/DDBJ whole genome shotgun (WGS) entry which is preliminary data.</text>
</comment>
<dbReference type="EMBL" id="JACEFO010000718">
    <property type="protein sequence ID" value="KAF8759381.1"/>
    <property type="molecule type" value="Genomic_DNA"/>
</dbReference>
<name>A0A835KNK9_9POAL</name>
<dbReference type="PANTHER" id="PTHR34779:SF1">
    <property type="entry name" value="OS09G0542900 PROTEIN"/>
    <property type="match status" value="1"/>
</dbReference>
<dbReference type="OrthoDB" id="1926132at2759"/>
<dbReference type="PANTHER" id="PTHR34779">
    <property type="entry name" value="OS09G0542900 PROTEIN"/>
    <property type="match status" value="1"/>
</dbReference>
<feature type="region of interest" description="Disordered" evidence="1">
    <location>
        <begin position="146"/>
        <end position="195"/>
    </location>
</feature>
<feature type="compositionally biased region" description="Polar residues" evidence="1">
    <location>
        <begin position="211"/>
        <end position="224"/>
    </location>
</feature>
<protein>
    <submittedName>
        <fullName evidence="2">Uncharacterized protein</fullName>
    </submittedName>
</protein>
<feature type="compositionally biased region" description="Polar residues" evidence="1">
    <location>
        <begin position="243"/>
        <end position="252"/>
    </location>
</feature>
<accession>A0A835KNK9</accession>
<feature type="compositionally biased region" description="Low complexity" evidence="1">
    <location>
        <begin position="329"/>
        <end position="339"/>
    </location>
</feature>
<dbReference type="Proteomes" id="UP000636709">
    <property type="component" value="Unassembled WGS sequence"/>
</dbReference>
<dbReference type="AlphaFoldDB" id="A0A835KNK9"/>
<feature type="compositionally biased region" description="Low complexity" evidence="1">
    <location>
        <begin position="146"/>
        <end position="157"/>
    </location>
</feature>
<feature type="compositionally biased region" description="Basic residues" evidence="1">
    <location>
        <begin position="1"/>
        <end position="10"/>
    </location>
</feature>
<dbReference type="InterPro" id="IPR038796">
    <property type="entry name" value="At1g76070-like"/>
</dbReference>
<feature type="compositionally biased region" description="Acidic residues" evidence="1">
    <location>
        <begin position="391"/>
        <end position="400"/>
    </location>
</feature>